<sequence length="71" mass="8000">MSTSREEALQALDRTCKVRQPSGSYAYGKVIEVHASGDYLKFQKGVAGRVKPKWYRREDVVLQPADPDTNT</sequence>
<protein>
    <submittedName>
        <fullName evidence="1">Uncharacterized protein</fullName>
    </submittedName>
</protein>
<keyword evidence="1" id="KW-0614">Plasmid</keyword>
<dbReference type="EMBL" id="CP001646">
    <property type="protein sequence ID" value="ACS66180.1"/>
    <property type="molecule type" value="Genomic_DNA"/>
</dbReference>
<gene>
    <name evidence="1" type="ordered locus">Rpic12D_4946</name>
</gene>
<dbReference type="AlphaFoldDB" id="C6BPQ6"/>
<organism evidence="1">
    <name type="scientific">Ralstonia pickettii (strain 12D)</name>
    <dbReference type="NCBI Taxonomy" id="428406"/>
    <lineage>
        <taxon>Bacteria</taxon>
        <taxon>Pseudomonadati</taxon>
        <taxon>Pseudomonadota</taxon>
        <taxon>Betaproteobacteria</taxon>
        <taxon>Burkholderiales</taxon>
        <taxon>Burkholderiaceae</taxon>
        <taxon>Ralstonia</taxon>
    </lineage>
</organism>
<proteinExistence type="predicted"/>
<geneLocation type="plasmid" evidence="1">
    <name>pRp12D01</name>
</geneLocation>
<dbReference type="KEGG" id="rpf:Rpic12D_4946"/>
<accession>C6BPQ6</accession>
<dbReference type="HOGENOM" id="CLU_2737176_0_0_4"/>
<reference evidence="1" key="1">
    <citation type="submission" date="2009-06" db="EMBL/GenBank/DDBJ databases">
        <title>Complete sequence plasmid 1 of Ralstonia pickettii 12D.</title>
        <authorList>
            <consortium name="US DOE Joint Genome Institute"/>
            <person name="Lucas S."/>
            <person name="Copeland A."/>
            <person name="Lapidus A."/>
            <person name="Glavina del Rio T."/>
            <person name="Dalin E."/>
            <person name="Tice H."/>
            <person name="Bruce D."/>
            <person name="Goodwin L."/>
            <person name="Pitluck S."/>
            <person name="Sims D."/>
            <person name="Meincke L."/>
            <person name="Brettin T."/>
            <person name="Detter J.C."/>
            <person name="Han C."/>
            <person name="Larimer F."/>
            <person name="Land M."/>
            <person name="Hauser L."/>
            <person name="Kyrpides N."/>
            <person name="Ovchinnikova G."/>
            <person name="Marsh T."/>
            <person name="Richardson P."/>
        </authorList>
    </citation>
    <scope>NUCLEOTIDE SEQUENCE [LARGE SCALE GENOMIC DNA]</scope>
    <source>
        <strain evidence="1">12D</strain>
        <plasmid>12D</plasmid>
        <plasmid evidence="1">pRp12D01</plasmid>
    </source>
</reference>
<evidence type="ECO:0000313" key="1">
    <source>
        <dbReference type="EMBL" id="ACS66180.1"/>
    </source>
</evidence>
<name>C6BPQ6_RALP1</name>